<accession>J9C1I4</accession>
<organism evidence="1">
    <name type="scientific">gut metagenome</name>
    <dbReference type="NCBI Taxonomy" id="749906"/>
    <lineage>
        <taxon>unclassified sequences</taxon>
        <taxon>metagenomes</taxon>
        <taxon>organismal metagenomes</taxon>
    </lineage>
</organism>
<proteinExistence type="predicted"/>
<feature type="non-terminal residue" evidence="1">
    <location>
        <position position="28"/>
    </location>
</feature>
<protein>
    <submittedName>
        <fullName evidence="1">Uncharacterized protein</fullName>
    </submittedName>
</protein>
<sequence>MRERTPLKNLNYLLTNDYTEMYDGQARY</sequence>
<dbReference type="AlphaFoldDB" id="J9C1I4"/>
<reference evidence="1" key="1">
    <citation type="journal article" date="2012" name="PLoS ONE">
        <title>Gene sets for utilization of primary and secondary nutrition supplies in the distal gut of endangered iberian lynx.</title>
        <authorList>
            <person name="Alcaide M."/>
            <person name="Messina E."/>
            <person name="Richter M."/>
            <person name="Bargiela R."/>
            <person name="Peplies J."/>
            <person name="Huws S.A."/>
            <person name="Newbold C.J."/>
            <person name="Golyshin P.N."/>
            <person name="Simon M.A."/>
            <person name="Lopez G."/>
            <person name="Yakimov M.M."/>
            <person name="Ferrer M."/>
        </authorList>
    </citation>
    <scope>NUCLEOTIDE SEQUENCE</scope>
</reference>
<name>J9C1I4_9ZZZZ</name>
<gene>
    <name evidence="1" type="ORF">EVA_18223</name>
</gene>
<evidence type="ECO:0000313" key="1">
    <source>
        <dbReference type="EMBL" id="EJW93670.1"/>
    </source>
</evidence>
<comment type="caution">
    <text evidence="1">The sequence shown here is derived from an EMBL/GenBank/DDBJ whole genome shotgun (WGS) entry which is preliminary data.</text>
</comment>
<dbReference type="EMBL" id="AMCI01006833">
    <property type="protein sequence ID" value="EJW93670.1"/>
    <property type="molecule type" value="Genomic_DNA"/>
</dbReference>